<feature type="binding site" evidence="16">
    <location>
        <begin position="328"/>
        <end position="332"/>
    </location>
    <ligand>
        <name>substrate</name>
    </ligand>
</feature>
<comment type="catalytic activity">
    <reaction evidence="12 14">
        <text>hydrolysis of (1-&gt;4)-alpha-D-glucosidic linkage in 4-alpha-D-[(1-&gt;4)-alpha-D-glucanosyl]n trehalose to yield trehalose and (1-&gt;4)-alpha-D-glucan.</text>
        <dbReference type="EC" id="3.2.1.141"/>
    </reaction>
</comment>
<dbReference type="Gene3D" id="3.20.20.80">
    <property type="entry name" value="Glycosidases"/>
    <property type="match status" value="1"/>
</dbReference>
<evidence type="ECO:0000313" key="20">
    <source>
        <dbReference type="Proteomes" id="UP000295706"/>
    </source>
</evidence>
<evidence type="ECO:0000256" key="6">
    <source>
        <dbReference type="ARBA" id="ARBA00022490"/>
    </source>
</evidence>
<evidence type="ECO:0000256" key="5">
    <source>
        <dbReference type="ARBA" id="ARBA00015938"/>
    </source>
</evidence>
<comment type="subcellular location">
    <subcellularLocation>
        <location evidence="1 15">Cytoplasm</location>
    </subcellularLocation>
</comment>
<dbReference type="Proteomes" id="UP000295706">
    <property type="component" value="Unassembled WGS sequence"/>
</dbReference>
<feature type="binding site" evidence="16">
    <location>
        <begin position="264"/>
        <end position="269"/>
    </location>
    <ligand>
        <name>substrate</name>
    </ligand>
</feature>
<evidence type="ECO:0000256" key="11">
    <source>
        <dbReference type="ARBA" id="ARBA00033284"/>
    </source>
</evidence>
<dbReference type="InterPro" id="IPR012768">
    <property type="entry name" value="Trehalose_TreZ"/>
</dbReference>
<keyword evidence="7 14" id="KW-0378">Hydrolase</keyword>
<dbReference type="GO" id="GO:0005992">
    <property type="term" value="P:trehalose biosynthetic process"/>
    <property type="evidence" value="ECO:0007669"/>
    <property type="project" value="UniProtKB-UniRule"/>
</dbReference>
<dbReference type="GO" id="GO:0005737">
    <property type="term" value="C:cytoplasm"/>
    <property type="evidence" value="ECO:0007669"/>
    <property type="project" value="UniProtKB-SubCell"/>
</dbReference>
<feature type="active site" description="Nucleophile" evidence="15">
    <location>
        <position position="266"/>
    </location>
</feature>
<evidence type="ECO:0000256" key="13">
    <source>
        <dbReference type="NCBIfam" id="TIGR02402"/>
    </source>
</evidence>
<dbReference type="NCBIfam" id="TIGR02402">
    <property type="entry name" value="trehalose_TreZ"/>
    <property type="match status" value="1"/>
</dbReference>
<dbReference type="CDD" id="cd11325">
    <property type="entry name" value="AmyAc_GTHase"/>
    <property type="match status" value="1"/>
</dbReference>
<keyword evidence="8" id="KW-0119">Carbohydrate metabolism</keyword>
<dbReference type="InterPro" id="IPR004193">
    <property type="entry name" value="Glyco_hydro_13_N"/>
</dbReference>
<dbReference type="PANTHER" id="PTHR43651:SF11">
    <property type="entry name" value="MALTO-OLIGOSYLTREHALOSE TREHALOHYDROLASE"/>
    <property type="match status" value="1"/>
</dbReference>
<reference evidence="19 20" key="1">
    <citation type="submission" date="2019-02" db="EMBL/GenBank/DDBJ databases">
        <title>Arundinibacter roseus gen. nov., sp. nov., a new member of the family Cytophagaceae.</title>
        <authorList>
            <person name="Szuroczki S."/>
            <person name="Khayer B."/>
            <person name="Sproer C."/>
            <person name="Toumi M."/>
            <person name="Szabo A."/>
            <person name="Felfoldi T."/>
            <person name="Schumann P."/>
            <person name="Toth E."/>
        </authorList>
    </citation>
    <scope>NUCLEOTIDE SEQUENCE [LARGE SCALE GENOMIC DNA]</scope>
    <source>
        <strain evidence="19 20">DMA-k-7a</strain>
    </source>
</reference>
<comment type="pathway">
    <text evidence="2 14">Glycan biosynthesis; trehalose biosynthesis.</text>
</comment>
<evidence type="ECO:0000256" key="3">
    <source>
        <dbReference type="ARBA" id="ARBA00008061"/>
    </source>
</evidence>
<evidence type="ECO:0000259" key="18">
    <source>
        <dbReference type="SMART" id="SM00642"/>
    </source>
</evidence>
<keyword evidence="9 14" id="KW-0326">Glycosidase</keyword>
<evidence type="ECO:0000256" key="1">
    <source>
        <dbReference type="ARBA" id="ARBA00004496"/>
    </source>
</evidence>
<feature type="active site" description="Proton donor" evidence="15">
    <location>
        <position position="303"/>
    </location>
</feature>
<accession>A0A4R4K7U7</accession>
<dbReference type="EC" id="3.2.1.141" evidence="4 13"/>
<gene>
    <name evidence="19" type="primary">treZ</name>
    <name evidence="19" type="ORF">EZE20_15630</name>
</gene>
<evidence type="ECO:0000256" key="17">
    <source>
        <dbReference type="PIRSR" id="PIRSR006337-3"/>
    </source>
</evidence>
<dbReference type="PIRSF" id="PIRSF006337">
    <property type="entry name" value="Trehalose_TreZ"/>
    <property type="match status" value="1"/>
</dbReference>
<dbReference type="InterPro" id="IPR017853">
    <property type="entry name" value="GH"/>
</dbReference>
<dbReference type="InterPro" id="IPR006047">
    <property type="entry name" value="GH13_cat_dom"/>
</dbReference>
<dbReference type="InterPro" id="IPR013783">
    <property type="entry name" value="Ig-like_fold"/>
</dbReference>
<feature type="binding site" evidence="16">
    <location>
        <begin position="396"/>
        <end position="401"/>
    </location>
    <ligand>
        <name>substrate</name>
    </ligand>
</feature>
<evidence type="ECO:0000256" key="4">
    <source>
        <dbReference type="ARBA" id="ARBA00012268"/>
    </source>
</evidence>
<comment type="similarity">
    <text evidence="3 14">Belongs to the glycosyl hydrolase 13 family.</text>
</comment>
<dbReference type="Gene3D" id="2.60.40.1180">
    <property type="entry name" value="Golgi alpha-mannosidase II"/>
    <property type="match status" value="1"/>
</dbReference>
<feature type="site" description="Transition state stabilizer" evidence="17">
    <location>
        <position position="397"/>
    </location>
</feature>
<dbReference type="Gene3D" id="1.10.10.760">
    <property type="entry name" value="E-set domains of sugar-utilizing enzymes"/>
    <property type="match status" value="1"/>
</dbReference>
<dbReference type="SUPFAM" id="SSF51011">
    <property type="entry name" value="Glycosyl hydrolase domain"/>
    <property type="match status" value="1"/>
</dbReference>
<dbReference type="InterPro" id="IPR014756">
    <property type="entry name" value="Ig_E-set"/>
</dbReference>
<dbReference type="EMBL" id="SMJU01000009">
    <property type="protein sequence ID" value="TDB63727.1"/>
    <property type="molecule type" value="Genomic_DNA"/>
</dbReference>
<dbReference type="SUPFAM" id="SSF51445">
    <property type="entry name" value="(Trans)glycosidases"/>
    <property type="match status" value="1"/>
</dbReference>
<keyword evidence="20" id="KW-1185">Reference proteome</keyword>
<evidence type="ECO:0000313" key="19">
    <source>
        <dbReference type="EMBL" id="TDB63727.1"/>
    </source>
</evidence>
<evidence type="ECO:0000256" key="10">
    <source>
        <dbReference type="ARBA" id="ARBA00032057"/>
    </source>
</evidence>
<sequence>MTSIPISDKTLGVNFTDANEATILVWAPEAESMDLILHHQQQAVPLTRIDYGYWSLETPLLQPGDRYLFRINGKNEFPDPASLSQPDGVHGASEALRLTDFEWDDQAWTNPKLDDYIFYEIHTGTFTNEGTFEALEQKLDYLHELGITAIELMPLAQFPGTRNWGYDGVFPYAVQHSYGGAHGLQRLVNACHQRQIAVVLDVVYNHLGPEGNYLGQFGPYINPKYYTPWGGAINFDDAWSDGVRQFVIENVLMWFRDFHIDALRLDAVHALKDFGPVHILQDIRRCTDELMAQTGQRHYLIAELDLNDNKYIAPLEKGGYGLDAQWIDEFHHALRVTAGGERTGYYTDFEGISHLAKAYTDAFVFSGQFSNHRKRFFGTRVDDNPGQQFIVFSQNHDQIGNRMLGERSSQLMSFEMQKTMAAAVILSPFLPFLFMGEEWSEPHPFLYFADHSDPELTQAVRQGRKKEFAAFHAIGEAPDPFSLESYALSKPQWELLTQTPHQQMFQYYKKLIALRKTQPALRHLNRRQLSVKVYAEAETLILHRWHEEQHMICILNFSDQPQPVTFPELENLSWQKILDSSDTQWGGSGQGEHLPMTASGTMIPSQSFQLYTNGHV</sequence>
<dbReference type="Pfam" id="PF02922">
    <property type="entry name" value="CBM_48"/>
    <property type="match status" value="1"/>
</dbReference>
<evidence type="ECO:0000256" key="8">
    <source>
        <dbReference type="ARBA" id="ARBA00023277"/>
    </source>
</evidence>
<keyword evidence="6" id="KW-0963">Cytoplasm</keyword>
<evidence type="ECO:0000256" key="7">
    <source>
        <dbReference type="ARBA" id="ARBA00022801"/>
    </source>
</evidence>
<dbReference type="SUPFAM" id="SSF81296">
    <property type="entry name" value="E set domains"/>
    <property type="match status" value="1"/>
</dbReference>
<dbReference type="GO" id="GO:0033942">
    <property type="term" value="F:4-alpha-D-(1-&gt;4)-alpha-D-glucanotrehalose trehalohydrolase activity"/>
    <property type="evidence" value="ECO:0007669"/>
    <property type="project" value="UniProtKB-EC"/>
</dbReference>
<evidence type="ECO:0000256" key="12">
    <source>
        <dbReference type="ARBA" id="ARBA00034013"/>
    </source>
</evidence>
<dbReference type="InterPro" id="IPR013780">
    <property type="entry name" value="Glyco_hydro_b"/>
</dbReference>
<protein>
    <recommendedName>
        <fullName evidence="5 13">Malto-oligosyltrehalose trehalohydrolase</fullName>
        <shortName evidence="14">MTHase</shortName>
        <ecNumber evidence="4 13">3.2.1.141</ecNumber>
    </recommendedName>
    <alternativeName>
        <fullName evidence="11 14">4-alpha-D-((1-&gt;4)-alpha-D-glucano)trehalose trehalohydrolase</fullName>
    </alternativeName>
    <alternativeName>
        <fullName evidence="10 14">Maltooligosyl trehalose trehalohydrolase</fullName>
    </alternativeName>
</protein>
<dbReference type="Pfam" id="PF00128">
    <property type="entry name" value="Alpha-amylase"/>
    <property type="match status" value="1"/>
</dbReference>
<evidence type="ECO:0000256" key="15">
    <source>
        <dbReference type="PIRSR" id="PIRSR006337-1"/>
    </source>
</evidence>
<dbReference type="RefSeq" id="WP_132119318.1">
    <property type="nucleotide sequence ID" value="NZ_SMJU01000009.1"/>
</dbReference>
<dbReference type="OrthoDB" id="9761875at2"/>
<dbReference type="AlphaFoldDB" id="A0A4R4K7U7"/>
<comment type="caution">
    <text evidence="19">The sequence shown here is derived from an EMBL/GenBank/DDBJ whole genome shotgun (WGS) entry which is preliminary data.</text>
</comment>
<organism evidence="19 20">
    <name type="scientific">Arundinibacter roseus</name>
    <dbReference type="NCBI Taxonomy" id="2070510"/>
    <lineage>
        <taxon>Bacteria</taxon>
        <taxon>Pseudomonadati</taxon>
        <taxon>Bacteroidota</taxon>
        <taxon>Cytophagia</taxon>
        <taxon>Cytophagales</taxon>
        <taxon>Spirosomataceae</taxon>
        <taxon>Arundinibacter</taxon>
    </lineage>
</organism>
<dbReference type="CDD" id="cd02853">
    <property type="entry name" value="E_set_MTHase_like_N"/>
    <property type="match status" value="1"/>
</dbReference>
<proteinExistence type="inferred from homology"/>
<name>A0A4R4K7U7_9BACT</name>
<feature type="domain" description="Glycosyl hydrolase family 13 catalytic" evidence="18">
    <location>
        <begin position="120"/>
        <end position="515"/>
    </location>
</feature>
<dbReference type="PANTHER" id="PTHR43651">
    <property type="entry name" value="1,4-ALPHA-GLUCAN-BRANCHING ENZYME"/>
    <property type="match status" value="1"/>
</dbReference>
<dbReference type="Gene3D" id="2.60.40.10">
    <property type="entry name" value="Immunoglobulins"/>
    <property type="match status" value="1"/>
</dbReference>
<dbReference type="InterPro" id="IPR044901">
    <property type="entry name" value="Trehalose_TreZ_E-set_sf"/>
</dbReference>
<evidence type="ECO:0000256" key="14">
    <source>
        <dbReference type="PIRNR" id="PIRNR006337"/>
    </source>
</evidence>
<evidence type="ECO:0000256" key="9">
    <source>
        <dbReference type="ARBA" id="ARBA00023295"/>
    </source>
</evidence>
<evidence type="ECO:0000256" key="2">
    <source>
        <dbReference type="ARBA" id="ARBA00005199"/>
    </source>
</evidence>
<evidence type="ECO:0000256" key="16">
    <source>
        <dbReference type="PIRSR" id="PIRSR006337-2"/>
    </source>
</evidence>
<dbReference type="UniPathway" id="UPA00299"/>
<dbReference type="SMART" id="SM00642">
    <property type="entry name" value="Aamy"/>
    <property type="match status" value="1"/>
</dbReference>